<protein>
    <recommendedName>
        <fullName evidence="5">YIP1 family protein</fullName>
    </recommendedName>
</protein>
<feature type="region of interest" description="Disordered" evidence="1">
    <location>
        <begin position="1"/>
        <end position="39"/>
    </location>
</feature>
<evidence type="ECO:0008006" key="5">
    <source>
        <dbReference type="Google" id="ProtNLM"/>
    </source>
</evidence>
<reference evidence="3 4" key="1">
    <citation type="submission" date="2015-09" db="EMBL/GenBank/DDBJ databases">
        <authorList>
            <consortium name="Pathogen Informatics"/>
        </authorList>
    </citation>
    <scope>NUCLEOTIDE SEQUENCE [LARGE SCALE GENOMIC DNA]</scope>
    <source>
        <strain evidence="3 4">2789STDY5608823</strain>
    </source>
</reference>
<feature type="transmembrane region" description="Helical" evidence="2">
    <location>
        <begin position="60"/>
        <end position="81"/>
    </location>
</feature>
<name>A0A173X874_9ACTN</name>
<feature type="compositionally biased region" description="Basic and acidic residues" evidence="1">
    <location>
        <begin position="14"/>
        <end position="39"/>
    </location>
</feature>
<feature type="transmembrane region" description="Helical" evidence="2">
    <location>
        <begin position="101"/>
        <end position="122"/>
    </location>
</feature>
<keyword evidence="2" id="KW-1133">Transmembrane helix</keyword>
<evidence type="ECO:0000313" key="3">
    <source>
        <dbReference type="EMBL" id="CUN47480.1"/>
    </source>
</evidence>
<evidence type="ECO:0000256" key="1">
    <source>
        <dbReference type="SAM" id="MobiDB-lite"/>
    </source>
</evidence>
<accession>A0A173X874</accession>
<sequence>MGKKSRARVAAAGTRKDPGRRVAEGKKADRAEKDKKVGAHAHPEWAPHLNSASEDLTAKLFTLVEVILGVVPLVVIGLFLASKDATSVDKLTEVFSQEPSMVVTFISACLQPFVAYMLYMVYRKYCEGDAGFVAGNLISLLCSEILLLNIPGVIGMGILLWRVWRNVAPHFESWLFERRAMGVLADIAGSLVILALAFMCATAARGLAGM</sequence>
<evidence type="ECO:0000256" key="2">
    <source>
        <dbReference type="SAM" id="Phobius"/>
    </source>
</evidence>
<dbReference type="Proteomes" id="UP000095468">
    <property type="component" value="Unassembled WGS sequence"/>
</dbReference>
<dbReference type="EMBL" id="CYYP01000002">
    <property type="protein sequence ID" value="CUN47480.1"/>
    <property type="molecule type" value="Genomic_DNA"/>
</dbReference>
<dbReference type="AlphaFoldDB" id="A0A173X874"/>
<dbReference type="RefSeq" id="WP_055285275.1">
    <property type="nucleotide sequence ID" value="NZ_CYYP01000002.1"/>
</dbReference>
<gene>
    <name evidence="3" type="ORF">ERS852381_00251</name>
</gene>
<feature type="transmembrane region" description="Helical" evidence="2">
    <location>
        <begin position="134"/>
        <end position="161"/>
    </location>
</feature>
<organism evidence="3 4">
    <name type="scientific">Collinsella aerofaciens</name>
    <dbReference type="NCBI Taxonomy" id="74426"/>
    <lineage>
        <taxon>Bacteria</taxon>
        <taxon>Bacillati</taxon>
        <taxon>Actinomycetota</taxon>
        <taxon>Coriobacteriia</taxon>
        <taxon>Coriobacteriales</taxon>
        <taxon>Coriobacteriaceae</taxon>
        <taxon>Collinsella</taxon>
    </lineage>
</organism>
<evidence type="ECO:0000313" key="4">
    <source>
        <dbReference type="Proteomes" id="UP000095468"/>
    </source>
</evidence>
<proteinExistence type="predicted"/>
<keyword evidence="2" id="KW-0812">Transmembrane</keyword>
<keyword evidence="2" id="KW-0472">Membrane</keyword>
<feature type="transmembrane region" description="Helical" evidence="2">
    <location>
        <begin position="181"/>
        <end position="204"/>
    </location>
</feature>